<keyword evidence="10" id="KW-1185">Reference proteome</keyword>
<dbReference type="SUPFAM" id="SSF52058">
    <property type="entry name" value="L domain-like"/>
    <property type="match status" value="1"/>
</dbReference>
<dbReference type="GO" id="GO:0005886">
    <property type="term" value="C:plasma membrane"/>
    <property type="evidence" value="ECO:0007669"/>
    <property type="project" value="UniProtKB-SubCell"/>
</dbReference>
<dbReference type="InterPro" id="IPR050994">
    <property type="entry name" value="At_inactive_RLKs"/>
</dbReference>
<keyword evidence="8" id="KW-1133">Transmembrane helix</keyword>
<evidence type="ECO:0000256" key="8">
    <source>
        <dbReference type="SAM" id="Phobius"/>
    </source>
</evidence>
<proteinExistence type="predicted"/>
<comment type="caution">
    <text evidence="9">The sequence shown here is derived from an EMBL/GenBank/DDBJ whole genome shotgun (WGS) entry which is preliminary data.</text>
</comment>
<keyword evidence="3" id="KW-0433">Leucine-rich repeat</keyword>
<dbReference type="InterPro" id="IPR001611">
    <property type="entry name" value="Leu-rich_rpt"/>
</dbReference>
<evidence type="ECO:0000256" key="7">
    <source>
        <dbReference type="SAM" id="MobiDB-lite"/>
    </source>
</evidence>
<sequence length="672" mass="74776">MVFEEVDVDALADFLEGGNVMQCSTSTSSPVPNSTCSTRATDHERQSTAATVTTTTTTSEQLVVATLVPQESSSTEEDDEDDTIQVVHVSTPATINTGTTVYLEAKPLTVRHSLEVFLCSRKGRWFVAGFLLLIVVVVGGITLVFLRHHDNQHQSHHSNDDDDNNNNSSTEIEIQETPELRGDAETSPSVILPIDIATINITTTNITNITSNSTTPTTPLLATVTPSPTNPPTTELEGYVRSLLYIPATQMALRNASSPQSKALQWLLQDIEYRHDDSNNNSTLQLLPYSEQRARQRFALATLFYATRGVGWQFQQHWLRQHDSIHECQWYTSLSHETTTVSPCDDQDQFVRLVLIGNILQGTIPPDLGYLTSLVELRLQGDNFFNRDYQFLQGTIPHELGERLTQLQFLDLSKNGLTGSIPHTLAHLTQLEVLLLLENQLSGTIPLALLSCHYNDNNNTLVELEKCPMQKLQEIRLYSNLLTGTLPATEWTRSLTVLDWSNNLFTGTLPTELAALPALRVLDLQNCLFTGVLPTTLGTFAQSQLEFLKLNDNRFTGVIPSELGQVSSLKWLLLKQNHLVGTIPTELGGLMGVAWLLLNHNRLSGTIPTEFGQLNSVRFLRLHENDLTGQVPQDVCTLQANNWWFFLIQVDCDEVACDCRLCLCEFNPIGGL</sequence>
<feature type="transmembrane region" description="Helical" evidence="8">
    <location>
        <begin position="125"/>
        <end position="146"/>
    </location>
</feature>
<feature type="region of interest" description="Disordered" evidence="7">
    <location>
        <begin position="24"/>
        <end position="43"/>
    </location>
</feature>
<keyword evidence="2" id="KW-1003">Cell membrane</keyword>
<dbReference type="Pfam" id="PF00560">
    <property type="entry name" value="LRR_1"/>
    <property type="match status" value="5"/>
</dbReference>
<evidence type="ECO:0000256" key="6">
    <source>
        <dbReference type="ARBA" id="ARBA00023136"/>
    </source>
</evidence>
<dbReference type="Gene3D" id="3.80.10.10">
    <property type="entry name" value="Ribonuclease Inhibitor"/>
    <property type="match status" value="2"/>
</dbReference>
<dbReference type="AlphaFoldDB" id="A0A9N8H3W9"/>
<evidence type="ECO:0000256" key="3">
    <source>
        <dbReference type="ARBA" id="ARBA00022614"/>
    </source>
</evidence>
<name>A0A9N8H3W9_9STRA</name>
<dbReference type="EMBL" id="CAICTM010000070">
    <property type="protein sequence ID" value="CAB9499886.1"/>
    <property type="molecule type" value="Genomic_DNA"/>
</dbReference>
<evidence type="ECO:0000256" key="4">
    <source>
        <dbReference type="ARBA" id="ARBA00022729"/>
    </source>
</evidence>
<keyword evidence="4" id="KW-0732">Signal</keyword>
<dbReference type="PANTHER" id="PTHR48010">
    <property type="entry name" value="OS05G0588300 PROTEIN"/>
    <property type="match status" value="1"/>
</dbReference>
<evidence type="ECO:0000256" key="5">
    <source>
        <dbReference type="ARBA" id="ARBA00022737"/>
    </source>
</evidence>
<dbReference type="Proteomes" id="UP001153069">
    <property type="component" value="Unassembled WGS sequence"/>
</dbReference>
<reference evidence="9" key="1">
    <citation type="submission" date="2020-06" db="EMBL/GenBank/DDBJ databases">
        <authorList>
            <consortium name="Plant Systems Biology data submission"/>
        </authorList>
    </citation>
    <scope>NUCLEOTIDE SEQUENCE</scope>
    <source>
        <strain evidence="9">D6</strain>
    </source>
</reference>
<dbReference type="OrthoDB" id="6022531at2759"/>
<organism evidence="9 10">
    <name type="scientific">Seminavis robusta</name>
    <dbReference type="NCBI Taxonomy" id="568900"/>
    <lineage>
        <taxon>Eukaryota</taxon>
        <taxon>Sar</taxon>
        <taxon>Stramenopiles</taxon>
        <taxon>Ochrophyta</taxon>
        <taxon>Bacillariophyta</taxon>
        <taxon>Bacillariophyceae</taxon>
        <taxon>Bacillariophycidae</taxon>
        <taxon>Naviculales</taxon>
        <taxon>Naviculaceae</taxon>
        <taxon>Seminavis</taxon>
    </lineage>
</organism>
<protein>
    <submittedName>
        <fullName evidence="9">Leucine Rich Repeat</fullName>
    </submittedName>
</protein>
<feature type="compositionally biased region" description="Low complexity" evidence="7">
    <location>
        <begin position="24"/>
        <end position="38"/>
    </location>
</feature>
<keyword evidence="5" id="KW-0677">Repeat</keyword>
<dbReference type="InterPro" id="IPR032675">
    <property type="entry name" value="LRR_dom_sf"/>
</dbReference>
<evidence type="ECO:0000313" key="10">
    <source>
        <dbReference type="Proteomes" id="UP001153069"/>
    </source>
</evidence>
<accession>A0A9N8H3W9</accession>
<comment type="subcellular location">
    <subcellularLocation>
        <location evidence="1">Cell membrane</location>
    </subcellularLocation>
</comment>
<dbReference type="FunFam" id="3.80.10.10:FF:000041">
    <property type="entry name" value="LRR receptor-like serine/threonine-protein kinase ERECTA"/>
    <property type="match status" value="1"/>
</dbReference>
<evidence type="ECO:0000313" key="9">
    <source>
        <dbReference type="EMBL" id="CAB9499886.1"/>
    </source>
</evidence>
<keyword evidence="8" id="KW-0812">Transmembrane</keyword>
<gene>
    <name evidence="9" type="ORF">SEMRO_71_G039300.1</name>
</gene>
<dbReference type="FunFam" id="3.80.10.10:FF:000299">
    <property type="entry name" value="Piriformospora indica-insensitive protein 2"/>
    <property type="match status" value="1"/>
</dbReference>
<evidence type="ECO:0000256" key="1">
    <source>
        <dbReference type="ARBA" id="ARBA00004236"/>
    </source>
</evidence>
<keyword evidence="6 8" id="KW-0472">Membrane</keyword>
<dbReference type="PANTHER" id="PTHR48010:SF5">
    <property type="entry name" value="PROTEIN TOO MANY MOUTHS"/>
    <property type="match status" value="1"/>
</dbReference>
<evidence type="ECO:0000256" key="2">
    <source>
        <dbReference type="ARBA" id="ARBA00022475"/>
    </source>
</evidence>